<dbReference type="AlphaFoldDB" id="A0AAD9RMM8"/>
<dbReference type="EMBL" id="JAIFRP010000031">
    <property type="protein sequence ID" value="KAK2582554.1"/>
    <property type="molecule type" value="Genomic_DNA"/>
</dbReference>
<keyword evidence="3" id="KW-1185">Reference proteome</keyword>
<evidence type="ECO:0000313" key="3">
    <source>
        <dbReference type="Proteomes" id="UP001258017"/>
    </source>
</evidence>
<proteinExistence type="predicted"/>
<feature type="signal peptide" evidence="1">
    <location>
        <begin position="1"/>
        <end position="20"/>
    </location>
</feature>
<organism evidence="2 3">
    <name type="scientific">Odynerus spinipes</name>
    <dbReference type="NCBI Taxonomy" id="1348599"/>
    <lineage>
        <taxon>Eukaryota</taxon>
        <taxon>Metazoa</taxon>
        <taxon>Ecdysozoa</taxon>
        <taxon>Arthropoda</taxon>
        <taxon>Hexapoda</taxon>
        <taxon>Insecta</taxon>
        <taxon>Pterygota</taxon>
        <taxon>Neoptera</taxon>
        <taxon>Endopterygota</taxon>
        <taxon>Hymenoptera</taxon>
        <taxon>Apocrita</taxon>
        <taxon>Aculeata</taxon>
        <taxon>Vespoidea</taxon>
        <taxon>Vespidae</taxon>
        <taxon>Eumeninae</taxon>
        <taxon>Odynerus</taxon>
    </lineage>
</organism>
<dbReference type="Proteomes" id="UP001258017">
    <property type="component" value="Unassembled WGS sequence"/>
</dbReference>
<name>A0AAD9RMM8_9HYME</name>
<sequence length="167" mass="18979">MFIYISLLVLSLLTATSVRPMPVDQSIDEFKNEIVESTTRKLRDRWVIFFYDKDFVPSISLLPDSKTFKQDGEARIDTRLDWEPRNLTRGTLLASLLRSVQSSTTGTTATAIIGKLIEQLRNIGSKFIESLDVERFWNLNGTRFENLSNKTEEFSGGPGSKKLTLIL</sequence>
<reference evidence="2" key="2">
    <citation type="journal article" date="2023" name="Commun. Biol.">
        <title>Intrasexual cuticular hydrocarbon dimorphism in a wasp sheds light on hydrocarbon biosynthesis genes in Hymenoptera.</title>
        <authorList>
            <person name="Moris V.C."/>
            <person name="Podsiadlowski L."/>
            <person name="Martin S."/>
            <person name="Oeyen J.P."/>
            <person name="Donath A."/>
            <person name="Petersen M."/>
            <person name="Wilbrandt J."/>
            <person name="Misof B."/>
            <person name="Liedtke D."/>
            <person name="Thamm M."/>
            <person name="Scheiner R."/>
            <person name="Schmitt T."/>
            <person name="Niehuis O."/>
        </authorList>
    </citation>
    <scope>NUCLEOTIDE SEQUENCE</scope>
    <source>
        <strain evidence="2">GBR_01_08_01A</strain>
    </source>
</reference>
<accession>A0AAD9RMM8</accession>
<keyword evidence="1" id="KW-0732">Signal</keyword>
<reference evidence="2" key="1">
    <citation type="submission" date="2021-08" db="EMBL/GenBank/DDBJ databases">
        <authorList>
            <person name="Misof B."/>
            <person name="Oliver O."/>
            <person name="Podsiadlowski L."/>
            <person name="Donath A."/>
            <person name="Peters R."/>
            <person name="Mayer C."/>
            <person name="Rust J."/>
            <person name="Gunkel S."/>
            <person name="Lesny P."/>
            <person name="Martin S."/>
            <person name="Oeyen J.P."/>
            <person name="Petersen M."/>
            <person name="Panagiotis P."/>
            <person name="Wilbrandt J."/>
            <person name="Tanja T."/>
        </authorList>
    </citation>
    <scope>NUCLEOTIDE SEQUENCE</scope>
    <source>
        <strain evidence="2">GBR_01_08_01A</strain>
        <tissue evidence="2">Thorax + abdomen</tissue>
    </source>
</reference>
<feature type="chain" id="PRO_5041910157" evidence="1">
    <location>
        <begin position="21"/>
        <end position="167"/>
    </location>
</feature>
<evidence type="ECO:0000313" key="2">
    <source>
        <dbReference type="EMBL" id="KAK2582554.1"/>
    </source>
</evidence>
<evidence type="ECO:0000256" key="1">
    <source>
        <dbReference type="SAM" id="SignalP"/>
    </source>
</evidence>
<gene>
    <name evidence="2" type="ORF">KPH14_004845</name>
</gene>
<protein>
    <submittedName>
        <fullName evidence="2">Uncharacterized protein</fullName>
    </submittedName>
</protein>
<comment type="caution">
    <text evidence="2">The sequence shown here is derived from an EMBL/GenBank/DDBJ whole genome shotgun (WGS) entry which is preliminary data.</text>
</comment>